<accession>M1UVB4</accession>
<dbReference type="GO" id="GO:0071541">
    <property type="term" value="C:eukaryotic translation initiation factor 3 complex, eIF3m"/>
    <property type="evidence" value="ECO:0007669"/>
    <property type="project" value="TreeGrafter"/>
</dbReference>
<reference evidence="2 3" key="2">
    <citation type="journal article" date="2007" name="BMC Biol.">
        <title>A 100%-complete sequence reveals unusually simple genomic features in the hot-spring red alga Cyanidioschyzon merolae.</title>
        <authorList>
            <person name="Nozaki H."/>
            <person name="Takano H."/>
            <person name="Misumi O."/>
            <person name="Terasawa K."/>
            <person name="Matsuzaki M."/>
            <person name="Maruyama S."/>
            <person name="Nishida K."/>
            <person name="Yagisawa F."/>
            <person name="Yoshida Y."/>
            <person name="Fujiwara T."/>
            <person name="Takio S."/>
            <person name="Tamura K."/>
            <person name="Chung S.J."/>
            <person name="Nakamura S."/>
            <person name="Kuroiwa H."/>
            <person name="Tanaka K."/>
            <person name="Sato N."/>
            <person name="Kuroiwa T."/>
        </authorList>
    </citation>
    <scope>NUCLEOTIDE SEQUENCE [LARGE SCALE GENOMIC DNA]</scope>
    <source>
        <strain evidence="2 3">10D</strain>
    </source>
</reference>
<reference evidence="2 3" key="1">
    <citation type="journal article" date="2004" name="Nature">
        <title>Genome sequence of the ultrasmall unicellular red alga Cyanidioschyzon merolae 10D.</title>
        <authorList>
            <person name="Matsuzaki M."/>
            <person name="Misumi O."/>
            <person name="Shin-i T."/>
            <person name="Maruyama S."/>
            <person name="Takahara M."/>
            <person name="Miyagishima S."/>
            <person name="Mori T."/>
            <person name="Nishida K."/>
            <person name="Yagisawa F."/>
            <person name="Nishida K."/>
            <person name="Yoshida Y."/>
            <person name="Nishimura Y."/>
            <person name="Nakao S."/>
            <person name="Kobayashi T."/>
            <person name="Momoyama Y."/>
            <person name="Higashiyama T."/>
            <person name="Minoda A."/>
            <person name="Sano M."/>
            <person name="Nomoto H."/>
            <person name="Oishi K."/>
            <person name="Hayashi H."/>
            <person name="Ohta F."/>
            <person name="Nishizaka S."/>
            <person name="Haga S."/>
            <person name="Miura S."/>
            <person name="Morishita T."/>
            <person name="Kabeya Y."/>
            <person name="Terasawa K."/>
            <person name="Suzuki Y."/>
            <person name="Ishii Y."/>
            <person name="Asakawa S."/>
            <person name="Takano H."/>
            <person name="Ohta N."/>
            <person name="Kuroiwa H."/>
            <person name="Tanaka K."/>
            <person name="Shimizu N."/>
            <person name="Sugano S."/>
            <person name="Sato N."/>
            <person name="Nozaki H."/>
            <person name="Ogasawara N."/>
            <person name="Kohara Y."/>
            <person name="Kuroiwa T."/>
        </authorList>
    </citation>
    <scope>NUCLEOTIDE SEQUENCE [LARGE SCALE GENOMIC DNA]</scope>
    <source>
        <strain evidence="2 3">10D</strain>
    </source>
</reference>
<dbReference type="HOGENOM" id="CLU_027018_0_1_1"/>
<keyword evidence="2" id="KW-0396">Initiation factor</keyword>
<dbReference type="GeneID" id="16996000"/>
<gene>
    <name evidence="2" type="ORF">CYME_CMP265C</name>
</gene>
<keyword evidence="2" id="KW-0648">Protein biosynthesis</keyword>
<dbReference type="GO" id="GO:0031369">
    <property type="term" value="F:translation initiation factor binding"/>
    <property type="evidence" value="ECO:0007669"/>
    <property type="project" value="TreeGrafter"/>
</dbReference>
<dbReference type="KEGG" id="cme:CYME_CMP265C"/>
<dbReference type="InterPro" id="IPR000555">
    <property type="entry name" value="JAMM/MPN+_dom"/>
</dbReference>
<evidence type="ECO:0000313" key="3">
    <source>
        <dbReference type="Proteomes" id="UP000007014"/>
    </source>
</evidence>
<dbReference type="PROSITE" id="PS50249">
    <property type="entry name" value="MPN"/>
    <property type="match status" value="1"/>
</dbReference>
<name>M1UVB4_CYAM1</name>
<dbReference type="STRING" id="280699.M1UVB4"/>
<dbReference type="InterPro" id="IPR024969">
    <property type="entry name" value="EIF3F/CSN6-like_C"/>
</dbReference>
<dbReference type="GO" id="GO:0003743">
    <property type="term" value="F:translation initiation factor activity"/>
    <property type="evidence" value="ECO:0007669"/>
    <property type="project" value="UniProtKB-KW"/>
</dbReference>
<dbReference type="eggNOG" id="KOG2975">
    <property type="taxonomic scope" value="Eukaryota"/>
</dbReference>
<dbReference type="PANTHER" id="PTHR10540">
    <property type="entry name" value="EUKARYOTIC TRANSLATION INITIATION FACTOR 3 SUBUNIT F-RELATED"/>
    <property type="match status" value="1"/>
</dbReference>
<dbReference type="AlphaFoldDB" id="M1UVB4"/>
<proteinExistence type="predicted"/>
<dbReference type="OrthoDB" id="25498at2759"/>
<dbReference type="EMBL" id="AP006498">
    <property type="protein sequence ID" value="BAM81871.1"/>
    <property type="molecule type" value="Genomic_DNA"/>
</dbReference>
<dbReference type="OMA" id="EYFVHFH"/>
<feature type="domain" description="MPN" evidence="1">
    <location>
        <begin position="16"/>
        <end position="168"/>
    </location>
</feature>
<dbReference type="RefSeq" id="XP_005537907.1">
    <property type="nucleotide sequence ID" value="XM_005537850.1"/>
</dbReference>
<evidence type="ECO:0000313" key="2">
    <source>
        <dbReference type="EMBL" id="BAM81871.1"/>
    </source>
</evidence>
<dbReference type="Gramene" id="CMP265CT">
    <property type="protein sequence ID" value="CMP265CT"/>
    <property type="gene ID" value="CMP265C"/>
</dbReference>
<dbReference type="Gene3D" id="3.40.140.10">
    <property type="entry name" value="Cytidine Deaminase, domain 2"/>
    <property type="match status" value="1"/>
</dbReference>
<dbReference type="Pfam" id="PF01398">
    <property type="entry name" value="JAB"/>
    <property type="match status" value="1"/>
</dbReference>
<evidence type="ECO:0000259" key="1">
    <source>
        <dbReference type="PROSITE" id="PS50249"/>
    </source>
</evidence>
<dbReference type="PANTHER" id="PTHR10540:SF6">
    <property type="entry name" value="EUKARYOTIC TRANSLATION INITIATION FACTOR 3 SUBUNIT F"/>
    <property type="match status" value="1"/>
</dbReference>
<dbReference type="InterPro" id="IPR037518">
    <property type="entry name" value="MPN"/>
</dbReference>
<dbReference type="Proteomes" id="UP000007014">
    <property type="component" value="Chromosome 16"/>
</dbReference>
<sequence length="327" mass="35621">MDLVPVAGVTGQTLQVHASPTVILEILEQFFLKKPDQERVIGALLGEVNVLDDEHSTSAGTDAAVRRQIEVWGSFYVPHSETDTEIALDIDYFGQMRALSLQDGSTGPTVDIIGWYTTGGIDKPTSIIIHEFFARQCNLPVDQVVCLLVRPDIRESNASKRVVHPPLIQAYSGFASVLGRQNMSTDLEPVPLEVTASDAEQLMLNGVVQALAAQSNVHSRFGRITRATALGGATHELVNLTRSLRKLVDALDTVLEYLRDVVSGEKAGDPAVLELLNLVEAELNACGDEALMHALDTNLKDQLMTLYLSRLTSANLVLGERLLTLEK</sequence>
<protein>
    <submittedName>
        <fullName evidence="2">Eukaryotic translation initiation factor eIF-3 subunit F</fullName>
    </submittedName>
</protein>
<dbReference type="GO" id="GO:0008237">
    <property type="term" value="F:metallopeptidase activity"/>
    <property type="evidence" value="ECO:0007669"/>
    <property type="project" value="InterPro"/>
</dbReference>
<dbReference type="Pfam" id="PF13012">
    <property type="entry name" value="MitMem_reg"/>
    <property type="match status" value="1"/>
</dbReference>
<keyword evidence="3" id="KW-1185">Reference proteome</keyword>
<organism evidence="2 3">
    <name type="scientific">Cyanidioschyzon merolae (strain NIES-3377 / 10D)</name>
    <name type="common">Unicellular red alga</name>
    <dbReference type="NCBI Taxonomy" id="280699"/>
    <lineage>
        <taxon>Eukaryota</taxon>
        <taxon>Rhodophyta</taxon>
        <taxon>Bangiophyceae</taxon>
        <taxon>Cyanidiales</taxon>
        <taxon>Cyanidiaceae</taxon>
        <taxon>Cyanidioschyzon</taxon>
    </lineage>
</organism>